<sequence>MMETLAILPLIISSLTSQPVEADLVALNTQTDVQLVVPFTHQVSDLSEESKALISNTACGPASLTMAFDYLGSELTLESVIAGLPPTVYIKGDKFYDLKSGASPFGFESVDIEQSPTAIYTALSLGNPIVLNIQNYDGILGHALVVTGIRGFDSETGKATSLIVHDPFVGPYREFKYVDANTLMQPEGFVNPIGIINPFYVKIPKV</sequence>
<dbReference type="InterPro" id="IPR039564">
    <property type="entry name" value="Peptidase_C39-like"/>
</dbReference>
<organism evidence="2 3">
    <name type="scientific">candidate division WWE3 bacterium GW2011_GWC1_47_10</name>
    <dbReference type="NCBI Taxonomy" id="1619122"/>
    <lineage>
        <taxon>Bacteria</taxon>
        <taxon>Katanobacteria</taxon>
    </lineage>
</organism>
<evidence type="ECO:0000313" key="3">
    <source>
        <dbReference type="Proteomes" id="UP000034873"/>
    </source>
</evidence>
<reference evidence="2 3" key="1">
    <citation type="journal article" date="2015" name="Nature">
        <title>rRNA introns, odd ribosomes, and small enigmatic genomes across a large radiation of phyla.</title>
        <authorList>
            <person name="Brown C.T."/>
            <person name="Hug L.A."/>
            <person name="Thomas B.C."/>
            <person name="Sharon I."/>
            <person name="Castelle C.J."/>
            <person name="Singh A."/>
            <person name="Wilkins M.J."/>
            <person name="Williams K.H."/>
            <person name="Banfield J.F."/>
        </authorList>
    </citation>
    <scope>NUCLEOTIDE SEQUENCE [LARGE SCALE GENOMIC DNA]</scope>
</reference>
<proteinExistence type="predicted"/>
<evidence type="ECO:0000313" key="2">
    <source>
        <dbReference type="EMBL" id="KKU50337.1"/>
    </source>
</evidence>
<dbReference type="Pfam" id="PF13529">
    <property type="entry name" value="Peptidase_C39_2"/>
    <property type="match status" value="1"/>
</dbReference>
<dbReference type="STRING" id="1619122.UX73_C0022G0004"/>
<dbReference type="AlphaFoldDB" id="A0A0G1QZK8"/>
<feature type="domain" description="Peptidase C39-like" evidence="1">
    <location>
        <begin position="37"/>
        <end position="167"/>
    </location>
</feature>
<gene>
    <name evidence="2" type="ORF">UX73_C0022G0004</name>
</gene>
<comment type="caution">
    <text evidence="2">The sequence shown here is derived from an EMBL/GenBank/DDBJ whole genome shotgun (WGS) entry which is preliminary data.</text>
</comment>
<evidence type="ECO:0000259" key="1">
    <source>
        <dbReference type="Pfam" id="PF13529"/>
    </source>
</evidence>
<protein>
    <recommendedName>
        <fullName evidence="1">Peptidase C39-like domain-containing protein</fullName>
    </recommendedName>
</protein>
<name>A0A0G1QZK8_UNCKA</name>
<dbReference type="Proteomes" id="UP000034873">
    <property type="component" value="Unassembled WGS sequence"/>
</dbReference>
<dbReference type="EMBL" id="LCNH01000022">
    <property type="protein sequence ID" value="KKU50337.1"/>
    <property type="molecule type" value="Genomic_DNA"/>
</dbReference>
<accession>A0A0G1QZK8</accession>
<dbReference type="Gene3D" id="3.90.70.10">
    <property type="entry name" value="Cysteine proteinases"/>
    <property type="match status" value="1"/>
</dbReference>